<dbReference type="GO" id="GO:0004518">
    <property type="term" value="F:nuclease activity"/>
    <property type="evidence" value="ECO:0007669"/>
    <property type="project" value="UniProtKB-KW"/>
</dbReference>
<evidence type="ECO:0000313" key="7">
    <source>
        <dbReference type="Proteomes" id="UP000008229"/>
    </source>
</evidence>
<dbReference type="InterPro" id="IPR044153">
    <property type="entry name" value="PIN_Pae0151-like"/>
</dbReference>
<evidence type="ECO:0000256" key="2">
    <source>
        <dbReference type="ARBA" id="ARBA00022723"/>
    </source>
</evidence>
<dbReference type="InterPro" id="IPR029060">
    <property type="entry name" value="PIN-like_dom_sf"/>
</dbReference>
<dbReference type="Pfam" id="PF01850">
    <property type="entry name" value="PIN"/>
    <property type="match status" value="1"/>
</dbReference>
<evidence type="ECO:0000313" key="6">
    <source>
        <dbReference type="EMBL" id="ADB50447.1"/>
    </source>
</evidence>
<dbReference type="HOGENOM" id="CLU_2421876_0_0_11"/>
<dbReference type="GO" id="GO:0016787">
    <property type="term" value="F:hydrolase activity"/>
    <property type="evidence" value="ECO:0007669"/>
    <property type="project" value="UniProtKB-KW"/>
</dbReference>
<dbReference type="SUPFAM" id="SSF88723">
    <property type="entry name" value="PIN domain-like"/>
    <property type="match status" value="1"/>
</dbReference>
<dbReference type="CDD" id="cd09873">
    <property type="entry name" value="PIN_Pae0151-like"/>
    <property type="match status" value="1"/>
</dbReference>
<keyword evidence="4" id="KW-0460">Magnesium</keyword>
<evidence type="ECO:0000256" key="1">
    <source>
        <dbReference type="ARBA" id="ARBA00022722"/>
    </source>
</evidence>
<keyword evidence="7" id="KW-1185">Reference proteome</keyword>
<feature type="domain" description="PIN" evidence="5">
    <location>
        <begin position="14"/>
        <end position="77"/>
    </location>
</feature>
<dbReference type="AlphaFoldDB" id="D3F475"/>
<keyword evidence="2" id="KW-0479">Metal-binding</keyword>
<dbReference type="GO" id="GO:0046872">
    <property type="term" value="F:metal ion binding"/>
    <property type="evidence" value="ECO:0007669"/>
    <property type="project" value="UniProtKB-KW"/>
</dbReference>
<protein>
    <recommendedName>
        <fullName evidence="5">PIN domain-containing protein</fullName>
    </recommendedName>
</protein>
<dbReference type="Proteomes" id="UP000008229">
    <property type="component" value="Chromosome"/>
</dbReference>
<accession>D3F475</accession>
<keyword evidence="1" id="KW-0540">Nuclease</keyword>
<reference evidence="7" key="2">
    <citation type="submission" date="2010-01" db="EMBL/GenBank/DDBJ databases">
        <title>The complete genome of Conexibacter woesei DSM 14684.</title>
        <authorList>
            <consortium name="US DOE Joint Genome Institute (JGI-PGF)"/>
            <person name="Lucas S."/>
            <person name="Copeland A."/>
            <person name="Lapidus A."/>
            <person name="Glavina del Rio T."/>
            <person name="Dalin E."/>
            <person name="Tice H."/>
            <person name="Bruce D."/>
            <person name="Goodwin L."/>
            <person name="Pitluck S."/>
            <person name="Kyrpides N."/>
            <person name="Mavromatis K."/>
            <person name="Ivanova N."/>
            <person name="Mikhailova N."/>
            <person name="Chertkov O."/>
            <person name="Brettin T."/>
            <person name="Detter J.C."/>
            <person name="Han C."/>
            <person name="Larimer F."/>
            <person name="Land M."/>
            <person name="Hauser L."/>
            <person name="Markowitz V."/>
            <person name="Cheng J.-F."/>
            <person name="Hugenholtz P."/>
            <person name="Woyke T."/>
            <person name="Wu D."/>
            <person name="Pukall R."/>
            <person name="Steenblock K."/>
            <person name="Schneider S."/>
            <person name="Klenk H.-P."/>
            <person name="Eisen J.A."/>
        </authorList>
    </citation>
    <scope>NUCLEOTIDE SEQUENCE [LARGE SCALE GENOMIC DNA]</scope>
    <source>
        <strain evidence="7">DSM 14684 / CIP 108061 / JCM 11494 / NBRC 100937 / ID131577</strain>
    </source>
</reference>
<dbReference type="InterPro" id="IPR051619">
    <property type="entry name" value="TypeII_TA_RNase_PINc/VapC"/>
</dbReference>
<sequence length="91" mass="10291">MLHEMVWRKEIDKARGRVLLGRLLDSPIELMAPDELTGEAWQVADELGWAKVYDAHYVALARLLGCKLVTIDKRLLRGVARLGIAVRPDEV</sequence>
<dbReference type="PANTHER" id="PTHR35901:SF1">
    <property type="entry name" value="EXONUCLEASE VAPC9"/>
    <property type="match status" value="1"/>
</dbReference>
<evidence type="ECO:0000256" key="3">
    <source>
        <dbReference type="ARBA" id="ARBA00022801"/>
    </source>
</evidence>
<organism evidence="6 7">
    <name type="scientific">Conexibacter woesei (strain DSM 14684 / CCUG 47730 / CIP 108061 / JCM 11494 / NBRC 100937 / ID131577)</name>
    <dbReference type="NCBI Taxonomy" id="469383"/>
    <lineage>
        <taxon>Bacteria</taxon>
        <taxon>Bacillati</taxon>
        <taxon>Actinomycetota</taxon>
        <taxon>Thermoleophilia</taxon>
        <taxon>Solirubrobacterales</taxon>
        <taxon>Conexibacteraceae</taxon>
        <taxon>Conexibacter</taxon>
    </lineage>
</organism>
<dbReference type="EMBL" id="CP001854">
    <property type="protein sequence ID" value="ADB50447.1"/>
    <property type="molecule type" value="Genomic_DNA"/>
</dbReference>
<reference evidence="6 7" key="1">
    <citation type="journal article" date="2010" name="Stand. Genomic Sci.">
        <title>Complete genome sequence of Conexibacter woesei type strain (ID131577).</title>
        <authorList>
            <person name="Pukall R."/>
            <person name="Lapidus A."/>
            <person name="Glavina Del Rio T."/>
            <person name="Copeland A."/>
            <person name="Tice H."/>
            <person name="Cheng J.-F."/>
            <person name="Lucas S."/>
            <person name="Chen F."/>
            <person name="Nolan M."/>
            <person name="Bruce D."/>
            <person name="Goodwin L."/>
            <person name="Pitluck S."/>
            <person name="Mavromatis K."/>
            <person name="Ivanova N."/>
            <person name="Ovchinnikova G."/>
            <person name="Pati A."/>
            <person name="Chen A."/>
            <person name="Palaniappan K."/>
            <person name="Land M."/>
            <person name="Hauser L."/>
            <person name="Chang Y.-J."/>
            <person name="Jeffries C.D."/>
            <person name="Chain P."/>
            <person name="Meincke L."/>
            <person name="Sims D."/>
            <person name="Brettin T."/>
            <person name="Detter J.C."/>
            <person name="Rohde M."/>
            <person name="Goeker M."/>
            <person name="Bristow J."/>
            <person name="Eisen J.A."/>
            <person name="Markowitz V."/>
            <person name="Kyrpides N.C."/>
            <person name="Klenk H.-P."/>
            <person name="Hugenholtz P."/>
        </authorList>
    </citation>
    <scope>NUCLEOTIDE SEQUENCE [LARGE SCALE GENOMIC DNA]</scope>
    <source>
        <strain evidence="7">DSM 14684 / CIP 108061 / JCM 11494 / NBRC 100937 / ID131577</strain>
    </source>
</reference>
<dbReference type="InterPro" id="IPR002716">
    <property type="entry name" value="PIN_dom"/>
</dbReference>
<evidence type="ECO:0000256" key="4">
    <source>
        <dbReference type="ARBA" id="ARBA00022842"/>
    </source>
</evidence>
<gene>
    <name evidence="6" type="ordered locus">Cwoe_2021</name>
</gene>
<dbReference type="Gene3D" id="3.40.50.1010">
    <property type="entry name" value="5'-nuclease"/>
    <property type="match status" value="1"/>
</dbReference>
<dbReference type="KEGG" id="cwo:Cwoe_2021"/>
<evidence type="ECO:0000259" key="5">
    <source>
        <dbReference type="Pfam" id="PF01850"/>
    </source>
</evidence>
<name>D3F475_CONWI</name>
<keyword evidence="3" id="KW-0378">Hydrolase</keyword>
<dbReference type="PANTHER" id="PTHR35901">
    <property type="entry name" value="RIBONUCLEASE VAPC3"/>
    <property type="match status" value="1"/>
</dbReference>
<dbReference type="eggNOG" id="COG4113">
    <property type="taxonomic scope" value="Bacteria"/>
</dbReference>
<proteinExistence type="predicted"/>